<feature type="compositionally biased region" description="Basic and acidic residues" evidence="2">
    <location>
        <begin position="2109"/>
        <end position="2119"/>
    </location>
</feature>
<keyword evidence="4" id="KW-1185">Reference proteome</keyword>
<evidence type="ECO:0000256" key="1">
    <source>
        <dbReference type="SAM" id="Coils"/>
    </source>
</evidence>
<evidence type="ECO:0000313" key="4">
    <source>
        <dbReference type="Proteomes" id="UP001461498"/>
    </source>
</evidence>
<gene>
    <name evidence="3" type="ORF">O3M35_006232</name>
</gene>
<feature type="coiled-coil region" evidence="1">
    <location>
        <begin position="969"/>
        <end position="1032"/>
    </location>
</feature>
<feature type="compositionally biased region" description="Basic and acidic residues" evidence="2">
    <location>
        <begin position="715"/>
        <end position="728"/>
    </location>
</feature>
<feature type="compositionally biased region" description="Basic and acidic residues" evidence="2">
    <location>
        <begin position="1401"/>
        <end position="1419"/>
    </location>
</feature>
<feature type="compositionally biased region" description="Basic and acidic residues" evidence="2">
    <location>
        <begin position="2131"/>
        <end position="2141"/>
    </location>
</feature>
<feature type="region of interest" description="Disordered" evidence="2">
    <location>
        <begin position="2109"/>
        <end position="2141"/>
    </location>
</feature>
<reference evidence="3 4" key="1">
    <citation type="submission" date="2022-12" db="EMBL/GenBank/DDBJ databases">
        <title>Chromosome-level genome assembly of true bugs.</title>
        <authorList>
            <person name="Ma L."/>
            <person name="Li H."/>
        </authorList>
    </citation>
    <scope>NUCLEOTIDE SEQUENCE [LARGE SCALE GENOMIC DNA]</scope>
    <source>
        <strain evidence="3">Lab_2022b</strain>
    </source>
</reference>
<accession>A0AAW1DGA7</accession>
<feature type="compositionally biased region" description="Basic and acidic residues" evidence="2">
    <location>
        <begin position="2014"/>
        <end position="2024"/>
    </location>
</feature>
<sequence>MRSEMRNTRTSTRFQSVKLEENECVCSNKQEDTTIQAVPPEFAVHMPDTIDEYINNRALKKHFLDTFVTNVWVKKVKDSLPFVCKCCKVIHSELYKKVVVRILKGGELPSEIIQEEGSNDNNNKVLACLFCQCTTVNCPVQKRVIDINKIRENSRIISRALYAPTNCSPRTDAGMVDLANRHGLVPFSRNKMFDTLENLGIETGDYRLKYLLDDSTISVSESRWEGSTMSTETSDHEFKASCNGPQDGVDNSYRGTGVMYLIGARELPKLKTSKPKRLEGEDDDYILDDDDIPAKYRGLLTDDPLYGKDPSLCEKCFKRVEFNNYLFIFRRTVPKSKSPQGTILCTCEIDPFDVLEAEVREESECQKSMKRVRKCEFDILMKNVINKWNNYVNLRRNGSTEPMDDSTIWALEDLARFLYKGKLDEGLLSRSISYSEVTSASKPSSTDSDIICKIRVIANKLQKKYPPCQVMLEQLQAKFNDEEGDDGRDPMVKIQSYAEELKIRMMPQKISLKKQSGEKQEFYCENHGKEEMVAYIKNEVENMIKQNSPEEEVMTEDEESVESKPSRCSESFVNTESDEENIERLEELVAALQKRNPKEDDEETESRKCCTCGIPSLIKTTSEDNCKQWIQENWEDGDLIERLKANDEILAEISVVDEEEVKSDLVDNYNRMVGTLHGRPEVNVKDDKGDKKDIIKKKEIEKEKEKEKEKKKREKEKEKKGKKGERQSKTRKKSRLLRKTIPPDHMEEHSLNYRQMVEYLHSRKNVSFKDITRLYKYPVLRLPAPQWRLRNKLLMKLRNRKIMMDDGQGHRMQIFVLPTETWQGKVLSKPFVSYGMLKRKIMPFRQKYPKWIKPINIKKFKKRNAIHEDVLKNLIHPETEDKGKKKKGDIKDDTKDKKVKRKFCRSIRSKYLSADNMEHLLAHNDYCKEVKDGNLPQLLDMRLFGKDEWEEQKNNKNEFWDEITQYFINREYLAKKNEAKTDKDEWEKQNNSTNNLLNKSSKYLINEIYSAMKSAKSAKEEWHDQKKNYNEDNKWLIDERHIAQKKQKSTAEKQWEKHKNCEKYVVNLVKIPPNVVVKRKFLYKRIMVDPHRKLIVIELKRGQKYHSQTMIRYFIPFIVVPKTRLPTKRKKSDNPNHVAYLIRNAILKQIKKRFRLPPMRVFIRKLVELTVAQFKLTMGYKVNKSDLKELQEKRFELFGFRNIRRTSIKQIALSGFNIVMYWLLFKLKIYTMYSLLRSETFDIIMAPMVAQKRRISENSSEWLEELKSLKFEIECQALMEIEEYGIESYRKEAQDCKEPSLAKALDKCRQCANPLPQSITNKRALDLFNAMVALVKLLYDYDPPTLKSITEFKLPELIGKDDELFAARKEQVEMDQQSVDQKQDQKQQQKQQQKQAPQQKQIKEPEKKGGHGVEMSSKRELERVVKDMAGGIKIKKWMYYEFEKIIYRNQRSLTLEGLIEYIREGAEEGVIRKKSMELEHVIPGLLGITLEGLIEIENEKNKKGKGKKKGGGKNFLRARSRKSGSCIRRQDRWPRPTFQQLLVKEIYGLPDLTKLKYTKSKRLVRKIRGKEVSFGKPILMIVPSRKPKLIVLKETNSEPTVIAKGQLNISMNVDKTDFRELCTPLLTKLNKTTINNLLTKISSQNLIKNKLMHFISLAKHKKKLKPSYSDPILYKKCNPILIKEHHETKNDLAKLKRICSADELVSLEQNKTATKLINLISDHLEELLIADVLNRQTRKVNSESALIKPKLPMIKKVSVEKLIQKKSKRKNIKERVVISKKRKRIITGCDKTVGAARKGESTKDKKKKKTIPVKGGKTRGRLETAQTNVQKGGKNKGLPPNRKENITKKTGKNQGLSADVPKEVKQKSSKNLPNKATVDTRKTSKKKCESITKKYKDEIILQRNEDNIIECQSEFSSKGTDESVELKGIGSYEFQAQTYSGKIAHQKQGTKEHDKIRENKKEDPMKKISAHTILTHLRNRLEEIPQYRNAIGSPFSREEDQVMISDDVHRRTKKVNDIDKKKSSDLPIKSCKKKSGFETDTSHYSSCTLYSDEVQRKTKKINDNLDKKESAITQSKSYKKKCGSETNKLKKQYSSSTLYSDEVLRKTKKINDNLHKKESTISQSKSYKKKTVSETDKSKKQ</sequence>
<keyword evidence="1" id="KW-0175">Coiled coil</keyword>
<evidence type="ECO:0000313" key="3">
    <source>
        <dbReference type="EMBL" id="KAK9508750.1"/>
    </source>
</evidence>
<name>A0AAW1DGA7_9HEMI</name>
<feature type="region of interest" description="Disordered" evidence="2">
    <location>
        <begin position="548"/>
        <end position="580"/>
    </location>
</feature>
<organism evidence="3 4">
    <name type="scientific">Rhynocoris fuscipes</name>
    <dbReference type="NCBI Taxonomy" id="488301"/>
    <lineage>
        <taxon>Eukaryota</taxon>
        <taxon>Metazoa</taxon>
        <taxon>Ecdysozoa</taxon>
        <taxon>Arthropoda</taxon>
        <taxon>Hexapoda</taxon>
        <taxon>Insecta</taxon>
        <taxon>Pterygota</taxon>
        <taxon>Neoptera</taxon>
        <taxon>Paraneoptera</taxon>
        <taxon>Hemiptera</taxon>
        <taxon>Heteroptera</taxon>
        <taxon>Panheteroptera</taxon>
        <taxon>Cimicomorpha</taxon>
        <taxon>Reduviidae</taxon>
        <taxon>Harpactorinae</taxon>
        <taxon>Harpactorini</taxon>
        <taxon>Rhynocoris</taxon>
    </lineage>
</organism>
<feature type="compositionally biased region" description="Low complexity" evidence="2">
    <location>
        <begin position="1388"/>
        <end position="1400"/>
    </location>
</feature>
<feature type="region of interest" description="Disordered" evidence="2">
    <location>
        <begin position="1371"/>
        <end position="1419"/>
    </location>
</feature>
<dbReference type="EMBL" id="JAPXFL010000003">
    <property type="protein sequence ID" value="KAK9508750.1"/>
    <property type="molecule type" value="Genomic_DNA"/>
</dbReference>
<feature type="compositionally biased region" description="Basic residues" evidence="2">
    <location>
        <begin position="729"/>
        <end position="738"/>
    </location>
</feature>
<dbReference type="Proteomes" id="UP001461498">
    <property type="component" value="Unassembled WGS sequence"/>
</dbReference>
<evidence type="ECO:0000256" key="2">
    <source>
        <dbReference type="SAM" id="MobiDB-lite"/>
    </source>
</evidence>
<protein>
    <submittedName>
        <fullName evidence="3">Uncharacterized protein</fullName>
    </submittedName>
</protein>
<feature type="region of interest" description="Disordered" evidence="2">
    <location>
        <begin position="1795"/>
        <end position="1881"/>
    </location>
</feature>
<feature type="compositionally biased region" description="Acidic residues" evidence="2">
    <location>
        <begin position="549"/>
        <end position="560"/>
    </location>
</feature>
<feature type="compositionally biased region" description="Basic residues" evidence="2">
    <location>
        <begin position="1804"/>
        <end position="1819"/>
    </location>
</feature>
<proteinExistence type="predicted"/>
<feature type="region of interest" description="Disordered" evidence="2">
    <location>
        <begin position="702"/>
        <end position="743"/>
    </location>
</feature>
<comment type="caution">
    <text evidence="3">The sequence shown here is derived from an EMBL/GenBank/DDBJ whole genome shotgun (WGS) entry which is preliminary data.</text>
</comment>
<feature type="region of interest" description="Disordered" evidence="2">
    <location>
        <begin position="2014"/>
        <end position="2043"/>
    </location>
</feature>